<feature type="transmembrane region" description="Helical" evidence="1">
    <location>
        <begin position="88"/>
        <end position="112"/>
    </location>
</feature>
<proteinExistence type="predicted"/>
<evidence type="ECO:0000256" key="1">
    <source>
        <dbReference type="SAM" id="Phobius"/>
    </source>
</evidence>
<dbReference type="AlphaFoldDB" id="A0A3B0ZRV6"/>
<feature type="transmembrane region" description="Helical" evidence="1">
    <location>
        <begin position="26"/>
        <end position="44"/>
    </location>
</feature>
<keyword evidence="1" id="KW-0472">Membrane</keyword>
<reference evidence="2" key="1">
    <citation type="submission" date="2018-06" db="EMBL/GenBank/DDBJ databases">
        <authorList>
            <person name="Zhirakovskaya E."/>
        </authorList>
    </citation>
    <scope>NUCLEOTIDE SEQUENCE</scope>
</reference>
<organism evidence="2">
    <name type="scientific">hydrothermal vent metagenome</name>
    <dbReference type="NCBI Taxonomy" id="652676"/>
    <lineage>
        <taxon>unclassified sequences</taxon>
        <taxon>metagenomes</taxon>
        <taxon>ecological metagenomes</taxon>
    </lineage>
</organism>
<feature type="transmembrane region" description="Helical" evidence="1">
    <location>
        <begin position="64"/>
        <end position="82"/>
    </location>
</feature>
<dbReference type="PANTHER" id="PTHR40031:SF1">
    <property type="entry name" value="MEMBRANE-BOUND METAL-DEPENDENT HYDROLASE"/>
    <property type="match status" value="1"/>
</dbReference>
<dbReference type="InterPro" id="IPR053170">
    <property type="entry name" value="Transcription_regulator"/>
</dbReference>
<dbReference type="Pfam" id="PF04307">
    <property type="entry name" value="YdjM"/>
    <property type="match status" value="1"/>
</dbReference>
<protein>
    <submittedName>
        <fullName evidence="2">Integral membrane protein</fullName>
    </submittedName>
</protein>
<dbReference type="PANTHER" id="PTHR40031">
    <property type="entry name" value="HYPOTHETICAL MEMBRANE SPANNING PROTEIN"/>
    <property type="match status" value="1"/>
</dbReference>
<gene>
    <name evidence="2" type="ORF">MNBD_GAMMA23-209</name>
</gene>
<feature type="transmembrane region" description="Helical" evidence="1">
    <location>
        <begin position="124"/>
        <end position="148"/>
    </location>
</feature>
<dbReference type="EMBL" id="UOFT01000017">
    <property type="protein sequence ID" value="VAW91950.1"/>
    <property type="molecule type" value="Genomic_DNA"/>
</dbReference>
<dbReference type="InterPro" id="IPR007404">
    <property type="entry name" value="YdjM-like"/>
</dbReference>
<name>A0A3B0ZRV6_9ZZZZ</name>
<keyword evidence="1" id="KW-0812">Transmembrane</keyword>
<keyword evidence="1" id="KW-1133">Transmembrane helix</keyword>
<evidence type="ECO:0000313" key="2">
    <source>
        <dbReference type="EMBL" id="VAW91950.1"/>
    </source>
</evidence>
<accession>A0A3B0ZRV6</accession>
<sequence>MDVLSQAVLGASLSQSVTNDKARQWTALLIGALAGMAPDLDVLIRSADDPLLFLEFHRQFTHSLLFIPLGALLLAMVFYPFVKTKLTFAQSYLFSFSGLATHGLLDACTSYGTQLFWPFSNERVAWNIVSIVDPLFTIPVLVFIVLAVYRKQRLFAQIAFVYAVVFLSLGFIQKHRAEDALYSLAEQRGHEVERMRVKPSFANRHVWKLIYEYKEHYYVDAVKLLSNKKIIPGTSIQKLNVKRDLPWLTQNSKQAKDIERFRWFSDDFLAIDPQNPNTVMDVRYSLLPNNIKLMWGIKLKQPMNNIPASHVKFIVNTQARKQTRKQFIDMLF</sequence>
<feature type="transmembrane region" description="Helical" evidence="1">
    <location>
        <begin position="154"/>
        <end position="172"/>
    </location>
</feature>